<dbReference type="FunFam" id="1.10.287.10:FF:000002">
    <property type="entry name" value="30S ribosomal protein S15"/>
    <property type="match status" value="1"/>
</dbReference>
<organism evidence="7 8">
    <name type="scientific">Salinivirga cyanobacteriivorans</name>
    <dbReference type="NCBI Taxonomy" id="1307839"/>
    <lineage>
        <taxon>Bacteria</taxon>
        <taxon>Pseudomonadati</taxon>
        <taxon>Bacteroidota</taxon>
        <taxon>Bacteroidia</taxon>
        <taxon>Bacteroidales</taxon>
        <taxon>Salinivirgaceae</taxon>
        <taxon>Salinivirga</taxon>
    </lineage>
</organism>
<dbReference type="PROSITE" id="PS00362">
    <property type="entry name" value="RIBOSOMAL_S15"/>
    <property type="match status" value="1"/>
</dbReference>
<keyword evidence="4 6" id="KW-0694">RNA-binding</keyword>
<dbReference type="Pfam" id="PF00312">
    <property type="entry name" value="Ribosomal_S15"/>
    <property type="match status" value="1"/>
</dbReference>
<comment type="function">
    <text evidence="4 6">One of the primary rRNA binding proteins, it binds directly to 16S rRNA where it helps nucleate assembly of the platform of the 30S subunit by binding and bridging several RNA helices of the 16S rRNA.</text>
</comment>
<evidence type="ECO:0000256" key="3">
    <source>
        <dbReference type="ARBA" id="ARBA00064542"/>
    </source>
</evidence>
<dbReference type="AlphaFoldDB" id="A0A0S2I1Z4"/>
<evidence type="ECO:0000313" key="8">
    <source>
        <dbReference type="Proteomes" id="UP000064893"/>
    </source>
</evidence>
<dbReference type="CDD" id="cd00353">
    <property type="entry name" value="Ribosomal_S15p_S13e"/>
    <property type="match status" value="1"/>
</dbReference>
<keyword evidence="1 4" id="KW-0689">Ribosomal protein</keyword>
<dbReference type="Proteomes" id="UP000064893">
    <property type="component" value="Chromosome"/>
</dbReference>
<evidence type="ECO:0000256" key="2">
    <source>
        <dbReference type="ARBA" id="ARBA00023274"/>
    </source>
</evidence>
<comment type="similarity">
    <text evidence="4 5">Belongs to the universal ribosomal protein uS15 family.</text>
</comment>
<keyword evidence="8" id="KW-1185">Reference proteome</keyword>
<dbReference type="GO" id="GO:0022627">
    <property type="term" value="C:cytosolic small ribosomal subunit"/>
    <property type="evidence" value="ECO:0007669"/>
    <property type="project" value="TreeGrafter"/>
</dbReference>
<dbReference type="STRING" id="1307839.L21SP5_02628"/>
<dbReference type="SUPFAM" id="SSF47060">
    <property type="entry name" value="S15/NS1 RNA-binding domain"/>
    <property type="match status" value="1"/>
</dbReference>
<dbReference type="PANTHER" id="PTHR23321">
    <property type="entry name" value="RIBOSOMAL PROTEIN S15, BACTERIAL AND ORGANELLAR"/>
    <property type="match status" value="1"/>
</dbReference>
<dbReference type="Gene3D" id="6.10.250.3130">
    <property type="match status" value="1"/>
</dbReference>
<comment type="subunit">
    <text evidence="3 4">Part of the 30S ribosomal subunit. Forms a bridge to the 50S subunit in the 70S ribosome, contacting the 23S rRNA.</text>
</comment>
<evidence type="ECO:0000256" key="5">
    <source>
        <dbReference type="RuleBase" id="RU003919"/>
    </source>
</evidence>
<dbReference type="InterPro" id="IPR009068">
    <property type="entry name" value="uS15_NS1_RNA-bd_sf"/>
</dbReference>
<dbReference type="InterPro" id="IPR005290">
    <property type="entry name" value="Ribosomal_uS15_bac-type"/>
</dbReference>
<evidence type="ECO:0000256" key="1">
    <source>
        <dbReference type="ARBA" id="ARBA00022980"/>
    </source>
</evidence>
<dbReference type="GO" id="GO:0003735">
    <property type="term" value="F:structural constituent of ribosome"/>
    <property type="evidence" value="ECO:0007669"/>
    <property type="project" value="InterPro"/>
</dbReference>
<dbReference type="NCBIfam" id="TIGR00952">
    <property type="entry name" value="S15_bact"/>
    <property type="match status" value="1"/>
</dbReference>
<dbReference type="GO" id="GO:0019843">
    <property type="term" value="F:rRNA binding"/>
    <property type="evidence" value="ECO:0007669"/>
    <property type="project" value="UniProtKB-UniRule"/>
</dbReference>
<dbReference type="EMBL" id="CP013118">
    <property type="protein sequence ID" value="ALO16251.1"/>
    <property type="molecule type" value="Genomic_DNA"/>
</dbReference>
<accession>A0A0S2I1Z4</accession>
<protein>
    <recommendedName>
        <fullName evidence="4">Small ribosomal subunit protein uS15</fullName>
    </recommendedName>
</protein>
<evidence type="ECO:0000256" key="6">
    <source>
        <dbReference type="RuleBase" id="RU004524"/>
    </source>
</evidence>
<dbReference type="Gene3D" id="1.10.287.10">
    <property type="entry name" value="S15/NS1, RNA-binding"/>
    <property type="match status" value="1"/>
</dbReference>
<dbReference type="GO" id="GO:0006412">
    <property type="term" value="P:translation"/>
    <property type="evidence" value="ECO:0007669"/>
    <property type="project" value="UniProtKB-UniRule"/>
</dbReference>
<dbReference type="HAMAP" id="MF_01343_B">
    <property type="entry name" value="Ribosomal_uS15_B"/>
    <property type="match status" value="1"/>
</dbReference>
<name>A0A0S2I1Z4_9BACT</name>
<dbReference type="PATRIC" id="fig|1307839.3.peg.2759"/>
<dbReference type="SMART" id="SM01387">
    <property type="entry name" value="Ribosomal_S15"/>
    <property type="match status" value="1"/>
</dbReference>
<reference evidence="7 8" key="1">
    <citation type="submission" date="2015-11" db="EMBL/GenBank/DDBJ databases">
        <title>Description and complete genome sequence of a novel strain predominating in hypersaline microbial mats and representing a new family of the Bacteriodetes phylum.</title>
        <authorList>
            <person name="Spring S."/>
            <person name="Bunk B."/>
            <person name="Sproer C."/>
            <person name="Klenk H.-P."/>
        </authorList>
    </citation>
    <scope>NUCLEOTIDE SEQUENCE [LARGE SCALE GENOMIC DNA]</scope>
    <source>
        <strain evidence="7 8">L21-Spi-D4</strain>
    </source>
</reference>
<dbReference type="PANTHER" id="PTHR23321:SF26">
    <property type="entry name" value="SMALL RIBOSOMAL SUBUNIT PROTEIN US15M"/>
    <property type="match status" value="1"/>
</dbReference>
<evidence type="ECO:0000256" key="4">
    <source>
        <dbReference type="HAMAP-Rule" id="MF_01343"/>
    </source>
</evidence>
<dbReference type="InterPro" id="IPR000589">
    <property type="entry name" value="Ribosomal_uS15"/>
</dbReference>
<keyword evidence="2 4" id="KW-0687">Ribonucleoprotein</keyword>
<comment type="function">
    <text evidence="4">Forms an intersubunit bridge (bridge B4) with the 23S rRNA of the 50S subunit in the ribosome.</text>
</comment>
<sequence>MKLNKVKSDMNLTVEKKRELFKKFGKDENDSGATEAQIALFTERISHLTQHLKTNRKDFGTQRALLAMVGKRRSLLDYLKKKDIEKYRSLIKELKIRK</sequence>
<proteinExistence type="inferred from homology"/>
<evidence type="ECO:0000313" key="7">
    <source>
        <dbReference type="EMBL" id="ALO16251.1"/>
    </source>
</evidence>
<keyword evidence="4 6" id="KW-0699">rRNA-binding</keyword>
<gene>
    <name evidence="4 7" type="primary">rpsO</name>
    <name evidence="7" type="ORF">L21SP5_02628</name>
</gene>
<dbReference type="KEGG" id="blq:L21SP5_02628"/>